<dbReference type="InterPro" id="IPR014729">
    <property type="entry name" value="Rossmann-like_a/b/a_fold"/>
</dbReference>
<reference evidence="12 13" key="1">
    <citation type="submission" date="2016-12" db="EMBL/GenBank/DDBJ databases">
        <title>The genome of dimorphic prosthecate Glycocaulis alkaliphilus 6b-8t, isolated from crude oil dictates its adaptability in petroleum environments.</title>
        <authorList>
            <person name="Wu X.-L."/>
            <person name="Geng S."/>
        </authorList>
    </citation>
    <scope>NUCLEOTIDE SEQUENCE [LARGE SCALE GENOMIC DNA]</scope>
    <source>
        <strain evidence="12 13">6B-8</strain>
    </source>
</reference>
<dbReference type="GO" id="GO:0008270">
    <property type="term" value="F:zinc ion binding"/>
    <property type="evidence" value="ECO:0007669"/>
    <property type="project" value="UniProtKB-UniRule"/>
</dbReference>
<evidence type="ECO:0000256" key="11">
    <source>
        <dbReference type="HAMAP-Rule" id="MF_01633"/>
    </source>
</evidence>
<evidence type="ECO:0000313" key="12">
    <source>
        <dbReference type="EMBL" id="AZU03462.1"/>
    </source>
</evidence>
<dbReference type="NCBIfam" id="TIGR00364">
    <property type="entry name" value="7-cyano-7-deazaguanine synthase QueC"/>
    <property type="match status" value="1"/>
</dbReference>
<keyword evidence="3 11" id="KW-0479">Metal-binding</keyword>
<organism evidence="12 13">
    <name type="scientific">Glycocaulis alkaliphilus</name>
    <dbReference type="NCBI Taxonomy" id="1434191"/>
    <lineage>
        <taxon>Bacteria</taxon>
        <taxon>Pseudomonadati</taxon>
        <taxon>Pseudomonadota</taxon>
        <taxon>Alphaproteobacteria</taxon>
        <taxon>Maricaulales</taxon>
        <taxon>Maricaulaceae</taxon>
        <taxon>Glycocaulis</taxon>
    </lineage>
</organism>
<evidence type="ECO:0000313" key="13">
    <source>
        <dbReference type="Proteomes" id="UP000286954"/>
    </source>
</evidence>
<dbReference type="AlphaFoldDB" id="A0A3T0E809"/>
<dbReference type="InterPro" id="IPR018317">
    <property type="entry name" value="QueC"/>
</dbReference>
<sequence>MAVQASKPAAQDAKGALVLFSGGQDSAVCLAHALTHYDRVETIGFDYGQRHRVELEARVRVRQAMTALDPAWAEKLGGDVLVDISGYGQLAESALTYERVIEMGESGLPTSFVPGRNLVFLVMAAAHAWRRGLDVLVGGMCQTDYSGYPDCREDTLKAQERALSLGLDMPVTIDTPLMFLTKGETWELADGLGGKPLVDLIVEHSHTCYMGDREHRHDWGYGCGTCPACELRAAGWKEWAGA</sequence>
<dbReference type="KEGG" id="gak:X907_0921"/>
<keyword evidence="4 11" id="KW-0547">Nucleotide-binding</keyword>
<dbReference type="OrthoDB" id="9789567at2"/>
<feature type="binding site" evidence="11">
    <location>
        <position position="208"/>
    </location>
    <ligand>
        <name>Zn(2+)</name>
        <dbReference type="ChEBI" id="CHEBI:29105"/>
    </ligand>
</feature>
<feature type="binding site" evidence="11">
    <location>
        <position position="226"/>
    </location>
    <ligand>
        <name>Zn(2+)</name>
        <dbReference type="ChEBI" id="CHEBI:29105"/>
    </ligand>
</feature>
<evidence type="ECO:0000256" key="10">
    <source>
        <dbReference type="ARBA" id="ARBA00047890"/>
    </source>
</evidence>
<dbReference type="Proteomes" id="UP000286954">
    <property type="component" value="Chromosome"/>
</dbReference>
<dbReference type="RefSeq" id="WP_127565844.1">
    <property type="nucleotide sequence ID" value="NZ_BMFB01000002.1"/>
</dbReference>
<evidence type="ECO:0000256" key="8">
    <source>
        <dbReference type="ARBA" id="ARBA00037993"/>
    </source>
</evidence>
<dbReference type="EMBL" id="CP018911">
    <property type="protein sequence ID" value="AZU03462.1"/>
    <property type="molecule type" value="Genomic_DNA"/>
</dbReference>
<evidence type="ECO:0000256" key="6">
    <source>
        <dbReference type="ARBA" id="ARBA00022833"/>
    </source>
</evidence>
<evidence type="ECO:0000256" key="3">
    <source>
        <dbReference type="ARBA" id="ARBA00022723"/>
    </source>
</evidence>
<evidence type="ECO:0000256" key="4">
    <source>
        <dbReference type="ARBA" id="ARBA00022741"/>
    </source>
</evidence>
<accession>A0A3T0E809</accession>
<proteinExistence type="inferred from homology"/>
<comment type="similarity">
    <text evidence="8 11">Belongs to the QueC family.</text>
</comment>
<dbReference type="Gene3D" id="3.40.50.620">
    <property type="entry name" value="HUPs"/>
    <property type="match status" value="1"/>
</dbReference>
<dbReference type="UniPathway" id="UPA00391"/>
<evidence type="ECO:0000256" key="2">
    <source>
        <dbReference type="ARBA" id="ARBA00022598"/>
    </source>
</evidence>
<dbReference type="Pfam" id="PF06508">
    <property type="entry name" value="QueC"/>
    <property type="match status" value="1"/>
</dbReference>
<dbReference type="GO" id="GO:0008616">
    <property type="term" value="P:tRNA queuosine(34) biosynthetic process"/>
    <property type="evidence" value="ECO:0007669"/>
    <property type="project" value="UniProtKB-UniRule"/>
</dbReference>
<gene>
    <name evidence="11" type="primary">queC</name>
    <name evidence="12" type="ORF">X907_0921</name>
</gene>
<dbReference type="CDD" id="cd01995">
    <property type="entry name" value="QueC-like"/>
    <property type="match status" value="1"/>
</dbReference>
<dbReference type="SUPFAM" id="SSF52402">
    <property type="entry name" value="Adenine nucleotide alpha hydrolases-like"/>
    <property type="match status" value="1"/>
</dbReference>
<evidence type="ECO:0000256" key="7">
    <source>
        <dbReference type="ARBA" id="ARBA00022840"/>
    </source>
</evidence>
<dbReference type="HAMAP" id="MF_01633">
    <property type="entry name" value="QueC"/>
    <property type="match status" value="1"/>
</dbReference>
<keyword evidence="5 11" id="KW-0671">Queuosine biosynthesis</keyword>
<keyword evidence="13" id="KW-1185">Reference proteome</keyword>
<keyword evidence="7 11" id="KW-0067">ATP-binding</keyword>
<comment type="catalytic activity">
    <reaction evidence="10 11">
        <text>7-carboxy-7-carbaguanine + NH4(+) + 2 ATP = 7-cyano-7-carbaguanine + 2 AMP + 2 diphosphate + 2 H(+)</text>
        <dbReference type="Rhea" id="RHEA:27982"/>
        <dbReference type="ChEBI" id="CHEBI:15378"/>
        <dbReference type="ChEBI" id="CHEBI:28938"/>
        <dbReference type="ChEBI" id="CHEBI:30616"/>
        <dbReference type="ChEBI" id="CHEBI:33019"/>
        <dbReference type="ChEBI" id="CHEBI:45075"/>
        <dbReference type="ChEBI" id="CHEBI:61036"/>
        <dbReference type="ChEBI" id="CHEBI:456215"/>
        <dbReference type="EC" id="6.3.4.20"/>
    </reaction>
</comment>
<evidence type="ECO:0000256" key="9">
    <source>
        <dbReference type="ARBA" id="ARBA00039149"/>
    </source>
</evidence>
<feature type="binding site" evidence="11">
    <location>
        <position position="223"/>
    </location>
    <ligand>
        <name>Zn(2+)</name>
        <dbReference type="ChEBI" id="CHEBI:29105"/>
    </ligand>
</feature>
<dbReference type="PANTHER" id="PTHR42914">
    <property type="entry name" value="7-CYANO-7-DEAZAGUANINE SYNTHASE"/>
    <property type="match status" value="1"/>
</dbReference>
<comment type="function">
    <text evidence="11">Catalyzes the ATP-dependent conversion of 7-carboxy-7-deazaguanine (CDG) to 7-cyano-7-deazaguanine (preQ(0)).</text>
</comment>
<feature type="binding site" evidence="11">
    <location>
        <position position="229"/>
    </location>
    <ligand>
        <name>Zn(2+)</name>
        <dbReference type="ChEBI" id="CHEBI:29105"/>
    </ligand>
</feature>
<dbReference type="EC" id="6.3.4.20" evidence="9 11"/>
<keyword evidence="2 11" id="KW-0436">Ligase</keyword>
<evidence type="ECO:0000256" key="1">
    <source>
        <dbReference type="ARBA" id="ARBA00005061"/>
    </source>
</evidence>
<dbReference type="PANTHER" id="PTHR42914:SF1">
    <property type="entry name" value="7-CYANO-7-DEAZAGUANINE SYNTHASE"/>
    <property type="match status" value="1"/>
</dbReference>
<dbReference type="GO" id="GO:0005524">
    <property type="term" value="F:ATP binding"/>
    <property type="evidence" value="ECO:0007669"/>
    <property type="project" value="UniProtKB-UniRule"/>
</dbReference>
<comment type="pathway">
    <text evidence="1 11">Purine metabolism; 7-cyano-7-deazaguanine biosynthesis.</text>
</comment>
<protein>
    <recommendedName>
        <fullName evidence="9 11">7-cyano-7-deazaguanine synthase</fullName>
        <ecNumber evidence="9 11">6.3.4.20</ecNumber>
    </recommendedName>
    <alternativeName>
        <fullName evidence="11">7-cyano-7-carbaguanine synthase</fullName>
    </alternativeName>
    <alternativeName>
        <fullName evidence="11">PreQ(0) synthase</fullName>
    </alternativeName>
    <alternativeName>
        <fullName evidence="11">Queuosine biosynthesis protein QueC</fullName>
    </alternativeName>
</protein>
<dbReference type="PIRSF" id="PIRSF006293">
    <property type="entry name" value="ExsB"/>
    <property type="match status" value="1"/>
</dbReference>
<keyword evidence="6 11" id="KW-0862">Zinc</keyword>
<feature type="binding site" evidence="11">
    <location>
        <begin position="20"/>
        <end position="30"/>
    </location>
    <ligand>
        <name>ATP</name>
        <dbReference type="ChEBI" id="CHEBI:30616"/>
    </ligand>
</feature>
<comment type="cofactor">
    <cofactor evidence="11">
        <name>Zn(2+)</name>
        <dbReference type="ChEBI" id="CHEBI:29105"/>
    </cofactor>
    <text evidence="11">Binds 1 zinc ion per subunit.</text>
</comment>
<evidence type="ECO:0000256" key="5">
    <source>
        <dbReference type="ARBA" id="ARBA00022785"/>
    </source>
</evidence>
<dbReference type="GO" id="GO:0016879">
    <property type="term" value="F:ligase activity, forming carbon-nitrogen bonds"/>
    <property type="evidence" value="ECO:0007669"/>
    <property type="project" value="UniProtKB-UniRule"/>
</dbReference>
<name>A0A3T0E809_9PROT</name>